<dbReference type="PANTHER" id="PTHR43267">
    <property type="entry name" value="TRNA THREONYLCARBAMOYLADENOSINE DEHYDRATASE"/>
    <property type="match status" value="1"/>
</dbReference>
<keyword evidence="3" id="KW-1185">Reference proteome</keyword>
<dbReference type="PANTHER" id="PTHR43267:SF2">
    <property type="entry name" value="TRNA THREONYLCARBAMOYLADENOSINE DEHYDRATASE 1-RELATED"/>
    <property type="match status" value="1"/>
</dbReference>
<dbReference type="GO" id="GO:0008641">
    <property type="term" value="F:ubiquitin-like modifier activating enzyme activity"/>
    <property type="evidence" value="ECO:0007669"/>
    <property type="project" value="InterPro"/>
</dbReference>
<dbReference type="GO" id="GO:0061503">
    <property type="term" value="F:tRNA threonylcarbamoyladenosine dehydratase"/>
    <property type="evidence" value="ECO:0007669"/>
    <property type="project" value="TreeGrafter"/>
</dbReference>
<feature type="domain" description="THIF-type NAD/FAD binding fold" evidence="1">
    <location>
        <begin position="167"/>
        <end position="369"/>
    </location>
</feature>
<dbReference type="Pfam" id="PF00899">
    <property type="entry name" value="ThiF"/>
    <property type="match status" value="1"/>
</dbReference>
<comment type="caution">
    <text evidence="2">The sequence shown here is derived from an EMBL/GenBank/DDBJ whole genome shotgun (WGS) entry which is preliminary data.</text>
</comment>
<reference evidence="2" key="1">
    <citation type="submission" date="2021-01" db="EMBL/GenBank/DDBJ databases">
        <title>Whole genome shotgun sequence of Virgisporangium ochraceum NBRC 16418.</title>
        <authorList>
            <person name="Komaki H."/>
            <person name="Tamura T."/>
        </authorList>
    </citation>
    <scope>NUCLEOTIDE SEQUENCE</scope>
    <source>
        <strain evidence="2">NBRC 16418</strain>
    </source>
</reference>
<dbReference type="SUPFAM" id="SSF69572">
    <property type="entry name" value="Activating enzymes of the ubiquitin-like proteins"/>
    <property type="match status" value="1"/>
</dbReference>
<dbReference type="Proteomes" id="UP000635606">
    <property type="component" value="Unassembled WGS sequence"/>
</dbReference>
<name>A0A8J4EAZ1_9ACTN</name>
<dbReference type="InterPro" id="IPR035985">
    <property type="entry name" value="Ubiquitin-activating_enz"/>
</dbReference>
<protein>
    <recommendedName>
        <fullName evidence="1">THIF-type NAD/FAD binding fold domain-containing protein</fullName>
    </recommendedName>
</protein>
<organism evidence="2 3">
    <name type="scientific">Virgisporangium ochraceum</name>
    <dbReference type="NCBI Taxonomy" id="65505"/>
    <lineage>
        <taxon>Bacteria</taxon>
        <taxon>Bacillati</taxon>
        <taxon>Actinomycetota</taxon>
        <taxon>Actinomycetes</taxon>
        <taxon>Micromonosporales</taxon>
        <taxon>Micromonosporaceae</taxon>
        <taxon>Virgisporangium</taxon>
    </lineage>
</organism>
<proteinExistence type="predicted"/>
<evidence type="ECO:0000313" key="2">
    <source>
        <dbReference type="EMBL" id="GIJ67918.1"/>
    </source>
</evidence>
<evidence type="ECO:0000259" key="1">
    <source>
        <dbReference type="Pfam" id="PF00899"/>
    </source>
</evidence>
<dbReference type="EMBL" id="BOPH01000034">
    <property type="protein sequence ID" value="GIJ67918.1"/>
    <property type="molecule type" value="Genomic_DNA"/>
</dbReference>
<dbReference type="Gene3D" id="3.40.50.720">
    <property type="entry name" value="NAD(P)-binding Rossmann-like Domain"/>
    <property type="match status" value="1"/>
</dbReference>
<dbReference type="InterPro" id="IPR045886">
    <property type="entry name" value="ThiF/MoeB/HesA"/>
</dbReference>
<dbReference type="InterPro" id="IPR000594">
    <property type="entry name" value="ThiF_NAD_FAD-bd"/>
</dbReference>
<evidence type="ECO:0000313" key="3">
    <source>
        <dbReference type="Proteomes" id="UP000635606"/>
    </source>
</evidence>
<dbReference type="AlphaFoldDB" id="A0A8J4EAZ1"/>
<dbReference type="GO" id="GO:0061504">
    <property type="term" value="P:cyclic threonylcarbamoyladenosine biosynthetic process"/>
    <property type="evidence" value="ECO:0007669"/>
    <property type="project" value="TreeGrafter"/>
</dbReference>
<gene>
    <name evidence="2" type="ORF">Voc01_028350</name>
</gene>
<accession>A0A8J4EAZ1</accession>
<sequence length="433" mass="46874">MVVLTSGSAARIAAATATWGEAVIAVDGPNRVFGVVGTSDGDTEMVLDEPGTELHATTLVRSRWPGGWARGGSWVDEALDVTDAQNGRLATRLLRPSLAGLPERLWEAEAWVLVTWSPDAENRAARNWVAWLIVGDQAALLGVEVLRPIEADPIEDLGRHWPFGDLDQRVVVVGLGSIGSAAALALARYGVRDLVLVDPDRLLSHNLVRHQCTRWDVGRYKVDAVRDVILTRWPATRVNALRLHTVYAADVMRPLLRESALVLCAADGVASRRSVNHLARRAECTSVFASVLRDGSVGEVLRVRPWPGTGCLLCVRTLLAEHGTIDPEPQQDADYGTGDPHRPMTAVGSDLELVGGLAAKLAVGTLLEEAGHHHQVFQKDWALIGLQIDRTAPVPFDLYPGQVHWLPAAGEIVSRPECPTCGDEALKPFETKS</sequence>